<accession>A0ABU9B3H5</accession>
<evidence type="ECO:0000313" key="1">
    <source>
        <dbReference type="EMBL" id="MEK7953749.1"/>
    </source>
</evidence>
<dbReference type="EMBL" id="JBBUKT010000013">
    <property type="protein sequence ID" value="MEK7953749.1"/>
    <property type="molecule type" value="Genomic_DNA"/>
</dbReference>
<dbReference type="RefSeq" id="WP_341407516.1">
    <property type="nucleotide sequence ID" value="NZ_JBBUKT010000013.1"/>
</dbReference>
<name>A0ABU9B3H5_9BACT</name>
<sequence length="82" mass="9110">MARYLMDHYELIGLTRKEVIAKLGDSGEESRMLYDLGPERGSMFKVDNDWLEISLPAGKVASGFIRISSVSKGGSREIANFV</sequence>
<keyword evidence="2" id="KW-1185">Reference proteome</keyword>
<reference evidence="1 2" key="1">
    <citation type="submission" date="2024-04" db="EMBL/GenBank/DDBJ databases">
        <title>Luteolibacter sp. isolated from soil.</title>
        <authorList>
            <person name="An J."/>
        </authorList>
    </citation>
    <scope>NUCLEOTIDE SEQUENCE [LARGE SCALE GENOMIC DNA]</scope>
    <source>
        <strain evidence="1 2">Y139</strain>
    </source>
</reference>
<proteinExistence type="predicted"/>
<evidence type="ECO:0000313" key="2">
    <source>
        <dbReference type="Proteomes" id="UP001371305"/>
    </source>
</evidence>
<dbReference type="Proteomes" id="UP001371305">
    <property type="component" value="Unassembled WGS sequence"/>
</dbReference>
<gene>
    <name evidence="1" type="ORF">WKV53_24755</name>
</gene>
<comment type="caution">
    <text evidence="1">The sequence shown here is derived from an EMBL/GenBank/DDBJ whole genome shotgun (WGS) entry which is preliminary data.</text>
</comment>
<organism evidence="1 2">
    <name type="scientific">Luteolibacter soli</name>
    <dbReference type="NCBI Taxonomy" id="3135280"/>
    <lineage>
        <taxon>Bacteria</taxon>
        <taxon>Pseudomonadati</taxon>
        <taxon>Verrucomicrobiota</taxon>
        <taxon>Verrucomicrobiia</taxon>
        <taxon>Verrucomicrobiales</taxon>
        <taxon>Verrucomicrobiaceae</taxon>
        <taxon>Luteolibacter</taxon>
    </lineage>
</organism>
<protein>
    <submittedName>
        <fullName evidence="1">Uncharacterized protein</fullName>
    </submittedName>
</protein>